<dbReference type="Proteomes" id="UP001307889">
    <property type="component" value="Chromosome 5"/>
</dbReference>
<evidence type="ECO:0000313" key="2">
    <source>
        <dbReference type="EMBL" id="BES94452.1"/>
    </source>
</evidence>
<evidence type="ECO:0000256" key="1">
    <source>
        <dbReference type="SAM" id="MobiDB-lite"/>
    </source>
</evidence>
<organism evidence="2 3">
    <name type="scientific">Nesidiocoris tenuis</name>
    <dbReference type="NCBI Taxonomy" id="355587"/>
    <lineage>
        <taxon>Eukaryota</taxon>
        <taxon>Metazoa</taxon>
        <taxon>Ecdysozoa</taxon>
        <taxon>Arthropoda</taxon>
        <taxon>Hexapoda</taxon>
        <taxon>Insecta</taxon>
        <taxon>Pterygota</taxon>
        <taxon>Neoptera</taxon>
        <taxon>Paraneoptera</taxon>
        <taxon>Hemiptera</taxon>
        <taxon>Heteroptera</taxon>
        <taxon>Panheteroptera</taxon>
        <taxon>Cimicomorpha</taxon>
        <taxon>Miridae</taxon>
        <taxon>Dicyphina</taxon>
        <taxon>Nesidiocoris</taxon>
    </lineage>
</organism>
<dbReference type="EMBL" id="AP028913">
    <property type="protein sequence ID" value="BES94452.1"/>
    <property type="molecule type" value="Genomic_DNA"/>
</dbReference>
<feature type="compositionally biased region" description="Basic and acidic residues" evidence="1">
    <location>
        <begin position="79"/>
        <end position="89"/>
    </location>
</feature>
<feature type="compositionally biased region" description="Basic and acidic residues" evidence="1">
    <location>
        <begin position="100"/>
        <end position="119"/>
    </location>
</feature>
<feature type="compositionally biased region" description="Polar residues" evidence="1">
    <location>
        <begin position="1"/>
        <end position="11"/>
    </location>
</feature>
<feature type="region of interest" description="Disordered" evidence="1">
    <location>
        <begin position="65"/>
        <end position="119"/>
    </location>
</feature>
<proteinExistence type="predicted"/>
<name>A0ABN7AQG3_9HEMI</name>
<sequence>MGQPPSHTLSYQPPDPPLSSTTRPFQSPVSIITESHGSPALTSLATSPPVALYVHRAIRAFGFSKRRTSPSPRGYIYKTEGRTRGEPRTASKQPFNRVRVQKERETVVPGKASEKEGRR</sequence>
<protein>
    <submittedName>
        <fullName evidence="2">Uncharacterized protein</fullName>
    </submittedName>
</protein>
<accession>A0ABN7AQG3</accession>
<keyword evidence="3" id="KW-1185">Reference proteome</keyword>
<feature type="compositionally biased region" description="Polar residues" evidence="1">
    <location>
        <begin position="18"/>
        <end position="46"/>
    </location>
</feature>
<evidence type="ECO:0000313" key="3">
    <source>
        <dbReference type="Proteomes" id="UP001307889"/>
    </source>
</evidence>
<gene>
    <name evidence="2" type="ORF">NTJ_07261</name>
</gene>
<feature type="region of interest" description="Disordered" evidence="1">
    <location>
        <begin position="1"/>
        <end position="48"/>
    </location>
</feature>
<reference evidence="2 3" key="1">
    <citation type="submission" date="2023-09" db="EMBL/GenBank/DDBJ databases">
        <title>Nesidiocoris tenuis whole genome shotgun sequence.</title>
        <authorList>
            <person name="Shibata T."/>
            <person name="Shimoda M."/>
            <person name="Kobayashi T."/>
            <person name="Uehara T."/>
        </authorList>
    </citation>
    <scope>NUCLEOTIDE SEQUENCE [LARGE SCALE GENOMIC DNA]</scope>
    <source>
        <strain evidence="2 3">Japan</strain>
    </source>
</reference>